<dbReference type="EMBL" id="CP063189">
    <property type="protein sequence ID" value="WCZ31566.1"/>
    <property type="molecule type" value="Genomic_DNA"/>
</dbReference>
<dbReference type="Pfam" id="PF04909">
    <property type="entry name" value="Amidohydro_2"/>
    <property type="match status" value="1"/>
</dbReference>
<dbReference type="InterPro" id="IPR052358">
    <property type="entry name" value="Aro_Compnd_Degr_Hydrolases"/>
</dbReference>
<dbReference type="Proteomes" id="UP001220064">
    <property type="component" value="Chromosome"/>
</dbReference>
<dbReference type="InterPro" id="IPR032466">
    <property type="entry name" value="Metal_Hydrolase"/>
</dbReference>
<accession>A0ABY7U4G2</accession>
<keyword evidence="3" id="KW-1185">Reference proteome</keyword>
<dbReference type="PANTHER" id="PTHR35563:SF2">
    <property type="entry name" value="BARREL METAL-DEPENDENT HYDROLASE, PUTATIVE (AFU_ORTHOLOGUE AFUA_1G16240)-RELATED"/>
    <property type="match status" value="1"/>
</dbReference>
<evidence type="ECO:0000259" key="1">
    <source>
        <dbReference type="Pfam" id="PF04909"/>
    </source>
</evidence>
<organism evidence="2 3">
    <name type="scientific">Corynebacterium massiliense DSM 45435</name>
    <dbReference type="NCBI Taxonomy" id="1121364"/>
    <lineage>
        <taxon>Bacteria</taxon>
        <taxon>Bacillati</taxon>
        <taxon>Actinomycetota</taxon>
        <taxon>Actinomycetes</taxon>
        <taxon>Mycobacteriales</taxon>
        <taxon>Corynebacteriaceae</taxon>
        <taxon>Corynebacterium</taxon>
    </lineage>
</organism>
<reference evidence="2 3" key="1">
    <citation type="submission" date="2020-10" db="EMBL/GenBank/DDBJ databases">
        <title>Complete genome sequence of Corynebacterium massiliense DSM 45435, type strain of Corynebacterium massiliense.</title>
        <authorList>
            <person name="Busche T."/>
            <person name="Kalinowski J."/>
            <person name="Ruckert C."/>
        </authorList>
    </citation>
    <scope>NUCLEOTIDE SEQUENCE [LARGE SCALE GENOMIC DNA]</scope>
    <source>
        <strain evidence="2 3">DSM 45435</strain>
    </source>
</reference>
<dbReference type="EC" id="3.1.1.92" evidence="2"/>
<dbReference type="PANTHER" id="PTHR35563">
    <property type="entry name" value="BARREL METAL-DEPENDENT HYDROLASE, PUTATIVE (AFU_ORTHOLOGUE AFUA_1G16240)-RELATED"/>
    <property type="match status" value="1"/>
</dbReference>
<protein>
    <submittedName>
        <fullName evidence="2">4-sulfomuconolactone hydrolase</fullName>
        <ecNumber evidence="2">3.1.1.92</ecNumber>
    </submittedName>
</protein>
<gene>
    <name evidence="2" type="ORF">CMASS_00475</name>
</gene>
<feature type="domain" description="Amidohydrolase-related" evidence="1">
    <location>
        <begin position="4"/>
        <end position="252"/>
    </location>
</feature>
<evidence type="ECO:0000313" key="3">
    <source>
        <dbReference type="Proteomes" id="UP001220064"/>
    </source>
</evidence>
<dbReference type="Gene3D" id="3.20.20.140">
    <property type="entry name" value="Metal-dependent hydrolases"/>
    <property type="match status" value="1"/>
</dbReference>
<dbReference type="SUPFAM" id="SSF51556">
    <property type="entry name" value="Metallo-dependent hydrolases"/>
    <property type="match status" value="1"/>
</dbReference>
<keyword evidence="2" id="KW-0378">Hydrolase</keyword>
<dbReference type="InterPro" id="IPR006680">
    <property type="entry name" value="Amidohydro-rel"/>
</dbReference>
<evidence type="ECO:0000313" key="2">
    <source>
        <dbReference type="EMBL" id="WCZ31566.1"/>
    </source>
</evidence>
<name>A0ABY7U4G2_9CORY</name>
<proteinExistence type="predicted"/>
<sequence length="255" mass="27702">MLFDAHLHIIDPAFPLQENNGFLPDPFTVADYQERVRDLGVRGGAVVSGSFQGFDQTYLADALQRLGRGFVGVTQLPADTPDEDIRELADAGVRAVRFNLKRGGSAGLEDLDHFARRVFEVAGWHTELYIDTRTVAADAALQRTIAKLPAVSIDHLGMHADGLPALCELVAAGVRVKATGFGRVDLDPARAIKEILRVNPAALMVGTDVPSTRAARPFRDADLDLIRQTVGEAAGDSAVEDVFWNNAARWYRVAD</sequence>
<dbReference type="RefSeq" id="WP_033399598.1">
    <property type="nucleotide sequence ID" value="NZ_ATVG01000007.1"/>
</dbReference>
<dbReference type="GO" id="GO:0102998">
    <property type="term" value="F:4-sulfomuconolactone hydrolase activity"/>
    <property type="evidence" value="ECO:0007669"/>
    <property type="project" value="UniProtKB-EC"/>
</dbReference>